<name>A0A0F9TDX4_9ZZZZ</name>
<accession>A0A0F9TDX4</accession>
<evidence type="ECO:0000313" key="1">
    <source>
        <dbReference type="EMBL" id="KKN73117.1"/>
    </source>
</evidence>
<dbReference type="AlphaFoldDB" id="A0A0F9TDX4"/>
<sequence>MKDTASNTIFNIYLLYPTNRDDEGNFYRMLKTHTNIGVEIMAYLIDWEKMDYINDNTSFPKSRLYVPADHELFIQYAYKDRLLAKEDISFINCKIIKESDLLILFGSNGSYSNIATELHFVKQEGIPIYTMPDLSPMAIESLNLAIKLIIRAEQ</sequence>
<protein>
    <submittedName>
        <fullName evidence="1">Uncharacterized protein</fullName>
    </submittedName>
</protein>
<comment type="caution">
    <text evidence="1">The sequence shown here is derived from an EMBL/GenBank/DDBJ whole genome shotgun (WGS) entry which is preliminary data.</text>
</comment>
<proteinExistence type="predicted"/>
<dbReference type="EMBL" id="LAZR01000350">
    <property type="protein sequence ID" value="KKN73117.1"/>
    <property type="molecule type" value="Genomic_DNA"/>
</dbReference>
<reference evidence="1" key="1">
    <citation type="journal article" date="2015" name="Nature">
        <title>Complex archaea that bridge the gap between prokaryotes and eukaryotes.</title>
        <authorList>
            <person name="Spang A."/>
            <person name="Saw J.H."/>
            <person name="Jorgensen S.L."/>
            <person name="Zaremba-Niedzwiedzka K."/>
            <person name="Martijn J."/>
            <person name="Lind A.E."/>
            <person name="van Eijk R."/>
            <person name="Schleper C."/>
            <person name="Guy L."/>
            <person name="Ettema T.J."/>
        </authorList>
    </citation>
    <scope>NUCLEOTIDE SEQUENCE</scope>
</reference>
<organism evidence="1">
    <name type="scientific">marine sediment metagenome</name>
    <dbReference type="NCBI Taxonomy" id="412755"/>
    <lineage>
        <taxon>unclassified sequences</taxon>
        <taxon>metagenomes</taxon>
        <taxon>ecological metagenomes</taxon>
    </lineage>
</organism>
<gene>
    <name evidence="1" type="ORF">LCGC14_0404260</name>
</gene>